<evidence type="ECO:0000256" key="8">
    <source>
        <dbReference type="SAM" id="MobiDB-lite"/>
    </source>
</evidence>
<dbReference type="SMART" id="SM00380">
    <property type="entry name" value="AP2"/>
    <property type="match status" value="1"/>
</dbReference>
<dbReference type="GO" id="GO:0003700">
    <property type="term" value="F:DNA-binding transcription factor activity"/>
    <property type="evidence" value="ECO:0007669"/>
    <property type="project" value="InterPro"/>
</dbReference>
<feature type="compositionally biased region" description="Low complexity" evidence="8">
    <location>
        <begin position="1"/>
        <end position="22"/>
    </location>
</feature>
<reference evidence="10" key="1">
    <citation type="submission" date="2022-08" db="EMBL/GenBank/DDBJ databases">
        <authorList>
            <person name="Gutierrez-Valencia J."/>
        </authorList>
    </citation>
    <scope>NUCLEOTIDE SEQUENCE</scope>
</reference>
<dbReference type="GO" id="GO:0003677">
    <property type="term" value="F:DNA binding"/>
    <property type="evidence" value="ECO:0007669"/>
    <property type="project" value="UniProtKB-KW"/>
</dbReference>
<evidence type="ECO:0000256" key="7">
    <source>
        <dbReference type="ARBA" id="ARBA00024343"/>
    </source>
</evidence>
<evidence type="ECO:0000256" key="2">
    <source>
        <dbReference type="ARBA" id="ARBA00023015"/>
    </source>
</evidence>
<dbReference type="PRINTS" id="PR00367">
    <property type="entry name" value="ETHRSPELEMNT"/>
</dbReference>
<evidence type="ECO:0000256" key="3">
    <source>
        <dbReference type="ARBA" id="ARBA00023125"/>
    </source>
</evidence>
<dbReference type="AlphaFoldDB" id="A0AAV0PZB5"/>
<feature type="region of interest" description="Disordered" evidence="8">
    <location>
        <begin position="1"/>
        <end position="45"/>
    </location>
</feature>
<dbReference type="InterPro" id="IPR016177">
    <property type="entry name" value="DNA-bd_dom_sf"/>
</dbReference>
<comment type="similarity">
    <text evidence="7">Belongs to the AP2/ERF transcription factor family. ERF subfamily.</text>
</comment>
<dbReference type="InterPro" id="IPR045277">
    <property type="entry name" value="DRE1A-I"/>
</dbReference>
<name>A0AAV0PZB5_9ROSI</name>
<dbReference type="InterPro" id="IPR001471">
    <property type="entry name" value="AP2/ERF_dom"/>
</dbReference>
<evidence type="ECO:0000259" key="9">
    <source>
        <dbReference type="PROSITE" id="PS51032"/>
    </source>
</evidence>
<evidence type="ECO:0000256" key="1">
    <source>
        <dbReference type="ARBA" id="ARBA00004123"/>
    </source>
</evidence>
<comment type="caution">
    <text evidence="10">The sequence shown here is derived from an EMBL/GenBank/DDBJ whole genome shotgun (WGS) entry which is preliminary data.</text>
</comment>
<comment type="subcellular location">
    <subcellularLocation>
        <location evidence="1">Nucleus</location>
    </subcellularLocation>
</comment>
<evidence type="ECO:0000256" key="5">
    <source>
        <dbReference type="ARBA" id="ARBA00023163"/>
    </source>
</evidence>
<accession>A0AAV0PZB5</accession>
<evidence type="ECO:0000256" key="4">
    <source>
        <dbReference type="ARBA" id="ARBA00023159"/>
    </source>
</evidence>
<dbReference type="GO" id="GO:0005634">
    <property type="term" value="C:nucleus"/>
    <property type="evidence" value="ECO:0007669"/>
    <property type="project" value="UniProtKB-SubCell"/>
</dbReference>
<feature type="region of interest" description="Disordered" evidence="8">
    <location>
        <begin position="146"/>
        <end position="173"/>
    </location>
</feature>
<organism evidence="10 11">
    <name type="scientific">Linum tenue</name>
    <dbReference type="NCBI Taxonomy" id="586396"/>
    <lineage>
        <taxon>Eukaryota</taxon>
        <taxon>Viridiplantae</taxon>
        <taxon>Streptophyta</taxon>
        <taxon>Embryophyta</taxon>
        <taxon>Tracheophyta</taxon>
        <taxon>Spermatophyta</taxon>
        <taxon>Magnoliopsida</taxon>
        <taxon>eudicotyledons</taxon>
        <taxon>Gunneridae</taxon>
        <taxon>Pentapetalae</taxon>
        <taxon>rosids</taxon>
        <taxon>fabids</taxon>
        <taxon>Malpighiales</taxon>
        <taxon>Linaceae</taxon>
        <taxon>Linum</taxon>
    </lineage>
</organism>
<evidence type="ECO:0000256" key="6">
    <source>
        <dbReference type="ARBA" id="ARBA00023242"/>
    </source>
</evidence>
<dbReference type="EMBL" id="CAMGYJ010000009">
    <property type="protein sequence ID" value="CAI0476474.1"/>
    <property type="molecule type" value="Genomic_DNA"/>
</dbReference>
<protein>
    <recommendedName>
        <fullName evidence="9">AP2/ERF domain-containing protein</fullName>
    </recommendedName>
</protein>
<evidence type="ECO:0000313" key="11">
    <source>
        <dbReference type="Proteomes" id="UP001154282"/>
    </source>
</evidence>
<dbReference type="Pfam" id="PF00847">
    <property type="entry name" value="AP2"/>
    <property type="match status" value="1"/>
</dbReference>
<keyword evidence="5" id="KW-0804">Transcription</keyword>
<keyword evidence="3" id="KW-0238">DNA-binding</keyword>
<keyword evidence="6" id="KW-0539">Nucleus</keyword>
<dbReference type="PANTHER" id="PTHR31839">
    <property type="entry name" value="DEHYDRATION-RESPONSIVE ELEMENT-BINDING PROTEIN 1D"/>
    <property type="match status" value="1"/>
</dbReference>
<dbReference type="CDD" id="cd00018">
    <property type="entry name" value="AP2"/>
    <property type="match status" value="1"/>
</dbReference>
<evidence type="ECO:0000313" key="10">
    <source>
        <dbReference type="EMBL" id="CAI0476474.1"/>
    </source>
</evidence>
<dbReference type="SUPFAM" id="SSF54171">
    <property type="entry name" value="DNA-binding domain"/>
    <property type="match status" value="1"/>
</dbReference>
<dbReference type="InterPro" id="IPR036955">
    <property type="entry name" value="AP2/ERF_dom_sf"/>
</dbReference>
<dbReference type="Proteomes" id="UP001154282">
    <property type="component" value="Unassembled WGS sequence"/>
</dbReference>
<keyword evidence="11" id="KW-1185">Reference proteome</keyword>
<proteinExistence type="inferred from homology"/>
<dbReference type="PROSITE" id="PS51032">
    <property type="entry name" value="AP2_ERF"/>
    <property type="match status" value="1"/>
</dbReference>
<feature type="domain" description="AP2/ERF" evidence="9">
    <location>
        <begin position="60"/>
        <end position="117"/>
    </location>
</feature>
<keyword evidence="4" id="KW-0010">Activator</keyword>
<gene>
    <name evidence="10" type="ORF">LITE_LOCUS40799</name>
</gene>
<dbReference type="PANTHER" id="PTHR31839:SF2">
    <property type="entry name" value="DEHYDRATION-RESPONSIVE ELEMENT-BINDING PROTEIN 1D"/>
    <property type="match status" value="1"/>
</dbReference>
<feature type="compositionally biased region" description="Polar residues" evidence="8">
    <location>
        <begin position="23"/>
        <end position="33"/>
    </location>
</feature>
<sequence length="240" mass="26562">MVFSSQQLHYSDYSSSSSPVSDCTGTPSSAVNNHSHHQLAAEVPKKRTGRRVFRETRHPVYRGVRSRKGGKWVCELREPVTGTRVWLGTYTNPEMAARAHDVAALAYRGKSACLNFADSAWRLPVPATTDQIEIRRAAAEAAELFRPRSPAAAPAADERDYSTSENGGTDDSDVDVFSYVEEVELVRMPELLPEMVEGLLIMSSPVSYGAESDGWSYVESCGNDNNDDAVADYDWSLWNY</sequence>
<dbReference type="Gene3D" id="3.30.730.10">
    <property type="entry name" value="AP2/ERF domain"/>
    <property type="match status" value="1"/>
</dbReference>
<keyword evidence="2" id="KW-0805">Transcription regulation</keyword>